<evidence type="ECO:0000313" key="2">
    <source>
        <dbReference type="Proteomes" id="UP000054695"/>
    </source>
</evidence>
<dbReference type="STRING" id="447.Lboz_2296"/>
<organism evidence="1 2">
    <name type="scientific">Legionella bozemanae</name>
    <name type="common">Fluoribacter bozemanae</name>
    <dbReference type="NCBI Taxonomy" id="447"/>
    <lineage>
        <taxon>Bacteria</taxon>
        <taxon>Pseudomonadati</taxon>
        <taxon>Pseudomonadota</taxon>
        <taxon>Gammaproteobacteria</taxon>
        <taxon>Legionellales</taxon>
        <taxon>Legionellaceae</taxon>
        <taxon>Legionella</taxon>
    </lineage>
</organism>
<evidence type="ECO:0000313" key="1">
    <source>
        <dbReference type="EMBL" id="KTC73650.1"/>
    </source>
</evidence>
<proteinExistence type="predicted"/>
<accession>A0A0W0RRF5</accession>
<reference evidence="1 2" key="1">
    <citation type="submission" date="2015-11" db="EMBL/GenBank/DDBJ databases">
        <title>Genomic analysis of 38 Legionella species identifies large and diverse effector repertoires.</title>
        <authorList>
            <person name="Burstein D."/>
            <person name="Amaro F."/>
            <person name="Zusman T."/>
            <person name="Lifshitz Z."/>
            <person name="Cohen O."/>
            <person name="Gilbert J.A."/>
            <person name="Pupko T."/>
            <person name="Shuman H.A."/>
            <person name="Segal G."/>
        </authorList>
    </citation>
    <scope>NUCLEOTIDE SEQUENCE [LARGE SCALE GENOMIC DNA]</scope>
    <source>
        <strain evidence="1 2">WIGA</strain>
    </source>
</reference>
<dbReference type="RefSeq" id="WP_058459896.1">
    <property type="nucleotide sequence ID" value="NZ_CAAAIY010000006.1"/>
</dbReference>
<dbReference type="AlphaFoldDB" id="A0A0W0RRF5"/>
<dbReference type="OrthoDB" id="5641919at2"/>
<gene>
    <name evidence="1" type="ORF">Lboz_2296</name>
</gene>
<keyword evidence="2" id="KW-1185">Reference proteome</keyword>
<protein>
    <submittedName>
        <fullName evidence="1">Recombination regulator RecX</fullName>
    </submittedName>
</protein>
<sequence length="168" mass="20054">MNMIDNAIHALSIKSYSEYELRQELEMRYGALLDLENAINQTMDYLKSHQIINDRHLARHLAQHYAHKGDRFIENILKQRKIKSEYINEALRSIPEERTRAWEESHKKLINNYKNEISEQEKINIISRFLSGRQFSTHVINETLSRLNKVDFIKLKPLPNWYQNNMAS</sequence>
<dbReference type="PATRIC" id="fig|447.4.peg.2430"/>
<dbReference type="Proteomes" id="UP000054695">
    <property type="component" value="Unassembled WGS sequence"/>
</dbReference>
<name>A0A0W0RRF5_LEGBO</name>
<dbReference type="EMBL" id="LNXU01000019">
    <property type="protein sequence ID" value="KTC73650.1"/>
    <property type="molecule type" value="Genomic_DNA"/>
</dbReference>
<comment type="caution">
    <text evidence="1">The sequence shown here is derived from an EMBL/GenBank/DDBJ whole genome shotgun (WGS) entry which is preliminary data.</text>
</comment>